<reference evidence="2" key="1">
    <citation type="submission" date="2013-01" db="EMBL/GenBank/DDBJ databases">
        <title>Draft Genome Sequence of a Mulberry Tree, Morus notabilis C.K. Schneid.</title>
        <authorList>
            <person name="He N."/>
            <person name="Zhao S."/>
        </authorList>
    </citation>
    <scope>NUCLEOTIDE SEQUENCE</scope>
</reference>
<dbReference type="Proteomes" id="UP000030645">
    <property type="component" value="Unassembled WGS sequence"/>
</dbReference>
<organism evidence="1 2">
    <name type="scientific">Morus notabilis</name>
    <dbReference type="NCBI Taxonomy" id="981085"/>
    <lineage>
        <taxon>Eukaryota</taxon>
        <taxon>Viridiplantae</taxon>
        <taxon>Streptophyta</taxon>
        <taxon>Embryophyta</taxon>
        <taxon>Tracheophyta</taxon>
        <taxon>Spermatophyta</taxon>
        <taxon>Magnoliopsida</taxon>
        <taxon>eudicotyledons</taxon>
        <taxon>Gunneridae</taxon>
        <taxon>Pentapetalae</taxon>
        <taxon>rosids</taxon>
        <taxon>fabids</taxon>
        <taxon>Rosales</taxon>
        <taxon>Moraceae</taxon>
        <taxon>Moreae</taxon>
        <taxon>Morus</taxon>
    </lineage>
</organism>
<evidence type="ECO:0000313" key="1">
    <source>
        <dbReference type="EMBL" id="EXC25837.1"/>
    </source>
</evidence>
<keyword evidence="2" id="KW-1185">Reference proteome</keyword>
<proteinExistence type="predicted"/>
<dbReference type="EMBL" id="KE346086">
    <property type="protein sequence ID" value="EXC25837.1"/>
    <property type="molecule type" value="Genomic_DNA"/>
</dbReference>
<name>W9S4Z8_9ROSA</name>
<protein>
    <submittedName>
        <fullName evidence="1">Uncharacterized protein</fullName>
    </submittedName>
</protein>
<sequence length="87" mass="10150">MKATKQFWGRYIADDDDNINHPEDQNLKTENALTNNRRIARYKIGECDFKILGKLGGTIYFEGKLYKEPEKKSSYNLELVVGRDYSN</sequence>
<dbReference type="AlphaFoldDB" id="W9S4Z8"/>
<gene>
    <name evidence="1" type="ORF">L484_019471</name>
</gene>
<accession>W9S4Z8</accession>
<evidence type="ECO:0000313" key="2">
    <source>
        <dbReference type="Proteomes" id="UP000030645"/>
    </source>
</evidence>